<feature type="signal peptide" evidence="7">
    <location>
        <begin position="1"/>
        <end position="20"/>
    </location>
</feature>
<sequence>MAAVTTAALTAGLLVGPALVGPTGSAGSVGVSTASAAVGGTCEPDALIGEPEWGPAAIGRDAANALADGAGVRVAVVDSGVQATFPHLVGAVEPGRDVVAKDPEDGTGTRDIFGHGSAVATIIAGRRVEGSALVGIAPAATIVPFRVYYEDDSDQAEREDKHPTPARIAAGIREAAAAGVRVIVVAMSTAEDNPELAAAVADATAGGALVISSMGNATEDSDPTRPRYPAAYPEVLAVGAFDQEFTPVLAYRGDHVDVAAPGVGVLTTGRSGGDCLLGTTEQATSWATAHVGGVAALVAQTHPEETPAQWAYRITATAARTVPDERSDLVGWGLVQAPDAIAFVDDGSARGPVSGAVPAVERPVAENAPVVITSPPDPWADARGTLAWWALGAAVVVAASLVVARTPSRRSDQGN</sequence>
<keyword evidence="2 5" id="KW-0645">Protease</keyword>
<keyword evidence="4 5" id="KW-0720">Serine protease</keyword>
<evidence type="ECO:0000256" key="5">
    <source>
        <dbReference type="PROSITE-ProRule" id="PRU01240"/>
    </source>
</evidence>
<gene>
    <name evidence="9" type="ORF">SERN_0589</name>
</gene>
<keyword evidence="10" id="KW-1185">Reference proteome</keyword>
<dbReference type="AlphaFoldDB" id="A0A4Z1EAA6"/>
<keyword evidence="3 5" id="KW-0378">Hydrolase</keyword>
<dbReference type="GO" id="GO:0004252">
    <property type="term" value="F:serine-type endopeptidase activity"/>
    <property type="evidence" value="ECO:0007669"/>
    <property type="project" value="UniProtKB-UniRule"/>
</dbReference>
<dbReference type="SUPFAM" id="SSF52743">
    <property type="entry name" value="Subtilisin-like"/>
    <property type="match status" value="1"/>
</dbReference>
<feature type="chain" id="PRO_5039433162" evidence="7">
    <location>
        <begin position="21"/>
        <end position="415"/>
    </location>
</feature>
<dbReference type="Proteomes" id="UP000297318">
    <property type="component" value="Unassembled WGS sequence"/>
</dbReference>
<evidence type="ECO:0000256" key="7">
    <source>
        <dbReference type="SAM" id="SignalP"/>
    </source>
</evidence>
<evidence type="ECO:0000256" key="2">
    <source>
        <dbReference type="ARBA" id="ARBA00022670"/>
    </source>
</evidence>
<evidence type="ECO:0000256" key="4">
    <source>
        <dbReference type="ARBA" id="ARBA00022825"/>
    </source>
</evidence>
<evidence type="ECO:0000256" key="6">
    <source>
        <dbReference type="SAM" id="Phobius"/>
    </source>
</evidence>
<dbReference type="InterPro" id="IPR050131">
    <property type="entry name" value="Peptidase_S8_subtilisin-like"/>
</dbReference>
<proteinExistence type="inferred from homology"/>
<organism evidence="9 10">
    <name type="scientific">Serinibacter arcticus</name>
    <dbReference type="NCBI Taxonomy" id="1655435"/>
    <lineage>
        <taxon>Bacteria</taxon>
        <taxon>Bacillati</taxon>
        <taxon>Actinomycetota</taxon>
        <taxon>Actinomycetes</taxon>
        <taxon>Micrococcales</taxon>
        <taxon>Beutenbergiaceae</taxon>
        <taxon>Serinibacter</taxon>
    </lineage>
</organism>
<keyword evidence="6" id="KW-0472">Membrane</keyword>
<evidence type="ECO:0000259" key="8">
    <source>
        <dbReference type="Pfam" id="PF00082"/>
    </source>
</evidence>
<name>A0A4Z1EAA6_9MICO</name>
<reference evidence="9 10" key="1">
    <citation type="submission" date="2018-11" db="EMBL/GenBank/DDBJ databases">
        <title>Complete genome sequencing of the Actinobacteria Serinibacter sp. K3-2.</title>
        <authorList>
            <person name="Rakitin A.L."/>
            <person name="Beletsky A.V."/>
            <person name="Mardanov A.V."/>
            <person name="Ravin N.V."/>
            <person name="Gromova A.S."/>
            <person name="Filippova S.N."/>
            <person name="Gal'Chenko V.F."/>
        </authorList>
    </citation>
    <scope>NUCLEOTIDE SEQUENCE [LARGE SCALE GENOMIC DNA]</scope>
    <source>
        <strain evidence="9 10">K3-2</strain>
    </source>
</reference>
<dbReference type="GO" id="GO:0006508">
    <property type="term" value="P:proteolysis"/>
    <property type="evidence" value="ECO:0007669"/>
    <property type="project" value="UniProtKB-KW"/>
</dbReference>
<feature type="active site" description="Charge relay system" evidence="5">
    <location>
        <position position="115"/>
    </location>
</feature>
<comment type="caution">
    <text evidence="9">The sequence shown here is derived from an EMBL/GenBank/DDBJ whole genome shotgun (WGS) entry which is preliminary data.</text>
</comment>
<dbReference type="InterPro" id="IPR036852">
    <property type="entry name" value="Peptidase_S8/S53_dom_sf"/>
</dbReference>
<dbReference type="PANTHER" id="PTHR43806:SF11">
    <property type="entry name" value="CEREVISIN-RELATED"/>
    <property type="match status" value="1"/>
</dbReference>
<accession>A0A4Z1EAA6</accession>
<dbReference type="Pfam" id="PF00082">
    <property type="entry name" value="Peptidase_S8"/>
    <property type="match status" value="1"/>
</dbReference>
<feature type="active site" description="Charge relay system" evidence="5">
    <location>
        <position position="78"/>
    </location>
</feature>
<dbReference type="Gene3D" id="3.40.50.200">
    <property type="entry name" value="Peptidase S8/S53 domain"/>
    <property type="match status" value="1"/>
</dbReference>
<dbReference type="PROSITE" id="PS51892">
    <property type="entry name" value="SUBTILASE"/>
    <property type="match status" value="1"/>
</dbReference>
<comment type="similarity">
    <text evidence="1 5">Belongs to the peptidase S8 family.</text>
</comment>
<feature type="transmembrane region" description="Helical" evidence="6">
    <location>
        <begin position="386"/>
        <end position="404"/>
    </location>
</feature>
<dbReference type="InterPro" id="IPR015500">
    <property type="entry name" value="Peptidase_S8_subtilisin-rel"/>
</dbReference>
<feature type="active site" description="Charge relay system" evidence="5">
    <location>
        <position position="285"/>
    </location>
</feature>
<evidence type="ECO:0000256" key="1">
    <source>
        <dbReference type="ARBA" id="ARBA00011073"/>
    </source>
</evidence>
<evidence type="ECO:0000313" key="10">
    <source>
        <dbReference type="Proteomes" id="UP000297318"/>
    </source>
</evidence>
<keyword evidence="6" id="KW-1133">Transmembrane helix</keyword>
<feature type="domain" description="Peptidase S8/S53" evidence="8">
    <location>
        <begin position="69"/>
        <end position="333"/>
    </location>
</feature>
<evidence type="ECO:0000256" key="3">
    <source>
        <dbReference type="ARBA" id="ARBA00022801"/>
    </source>
</evidence>
<protein>
    <submittedName>
        <fullName evidence="9">Serine protease</fullName>
    </submittedName>
</protein>
<dbReference type="PRINTS" id="PR00723">
    <property type="entry name" value="SUBTILISIN"/>
</dbReference>
<dbReference type="EMBL" id="RHPJ01000001">
    <property type="protein sequence ID" value="TGO06397.1"/>
    <property type="molecule type" value="Genomic_DNA"/>
</dbReference>
<dbReference type="PANTHER" id="PTHR43806">
    <property type="entry name" value="PEPTIDASE S8"/>
    <property type="match status" value="1"/>
</dbReference>
<evidence type="ECO:0000313" key="9">
    <source>
        <dbReference type="EMBL" id="TGO06397.1"/>
    </source>
</evidence>
<dbReference type="InterPro" id="IPR000209">
    <property type="entry name" value="Peptidase_S8/S53_dom"/>
</dbReference>
<keyword evidence="6" id="KW-0812">Transmembrane</keyword>
<keyword evidence="7" id="KW-0732">Signal</keyword>